<evidence type="ECO:0000256" key="15">
    <source>
        <dbReference type="ARBA" id="ARBA00042143"/>
    </source>
</evidence>
<evidence type="ECO:0000256" key="14">
    <source>
        <dbReference type="ARBA" id="ARBA00041620"/>
    </source>
</evidence>
<evidence type="ECO:0000256" key="12">
    <source>
        <dbReference type="ARBA" id="ARBA00023315"/>
    </source>
</evidence>
<dbReference type="InterPro" id="IPR020841">
    <property type="entry name" value="PKS_Beta-ketoAc_synthase_dom"/>
</dbReference>
<dbReference type="PANTHER" id="PTHR11712:SF306">
    <property type="entry name" value="3-OXOACYL-[ACYL-CARRIER-PROTEIN] SYNTHASE 1"/>
    <property type="match status" value="1"/>
</dbReference>
<keyword evidence="21" id="KW-1185">Reference proteome</keyword>
<evidence type="ECO:0000256" key="8">
    <source>
        <dbReference type="ARBA" id="ARBA00022679"/>
    </source>
</evidence>
<evidence type="ECO:0000256" key="2">
    <source>
        <dbReference type="ARBA" id="ARBA00005194"/>
    </source>
</evidence>
<dbReference type="PROSITE" id="PS52004">
    <property type="entry name" value="KS3_2"/>
    <property type="match status" value="1"/>
</dbReference>
<dbReference type="STRING" id="870908.SAMN04488044_0930"/>
<dbReference type="Proteomes" id="UP000184211">
    <property type="component" value="Unassembled WGS sequence"/>
</dbReference>
<comment type="subunit">
    <text evidence="4">Homodimer.</text>
</comment>
<dbReference type="SMART" id="SM00825">
    <property type="entry name" value="PKS_KS"/>
    <property type="match status" value="1"/>
</dbReference>
<dbReference type="Gene3D" id="3.40.47.10">
    <property type="match status" value="2"/>
</dbReference>
<sequence length="409" mass="42377">MRRVVVTGLGIVSSIGNNAEEVVASLRAGKSGIEASPEMVEHGFRSQIAGTLKIDVSEHVDKRTLRFMGPGAAYAHIAMSQAIADAGLSDDLVVNERTGLVAGSGGPSTSAMLTAHQTVLKSGATKRIGPFAVPKCMSSTISANLATAFKIKGINYSITSACSTSLHCIGNAAEQIMMGKQDVMFAGGGEELDWTLSCLFDAMGAMSSKKNDEPTKASRAFDQDRDGFVITGGGGIVVLEDLDHALARGAKIYAEVTGFAATSDGHDMVAPSGEGGERAMRLALQTLPEGRKVSYINAHGTSTPVGDVGEVQAVRRVFGEGNVPPISSTKSMTGHGQGAAGAMEAIFCLLMLDNDFITPSINVDNLAEGILPGEIATDYVENAGLDSVMTNSFGFGGTNGSMILSKYNG</sequence>
<dbReference type="GO" id="GO:0004315">
    <property type="term" value="F:3-oxoacyl-[acyl-carrier-protein] synthase activity"/>
    <property type="evidence" value="ECO:0007669"/>
    <property type="project" value="UniProtKB-EC"/>
</dbReference>
<gene>
    <name evidence="20" type="ORF">SAMN04488044_0930</name>
</gene>
<dbReference type="FunFam" id="3.40.47.10:FF:000006">
    <property type="entry name" value="3-oxoacyl-[acyl-carrier-protein] synthase I"/>
    <property type="match status" value="1"/>
</dbReference>
<dbReference type="NCBIfam" id="NF005589">
    <property type="entry name" value="PRK07314.1"/>
    <property type="match status" value="1"/>
</dbReference>
<evidence type="ECO:0000313" key="20">
    <source>
        <dbReference type="EMBL" id="SHG50470.1"/>
    </source>
</evidence>
<dbReference type="AlphaFoldDB" id="A0A1M5KCV5"/>
<dbReference type="Pfam" id="PF02801">
    <property type="entry name" value="Ketoacyl-synt_C"/>
    <property type="match status" value="1"/>
</dbReference>
<comment type="similarity">
    <text evidence="3 18">Belongs to the thiolase-like superfamily. Beta-ketoacyl-ACP synthases family.</text>
</comment>
<dbReference type="InterPro" id="IPR014031">
    <property type="entry name" value="Ketoacyl_synth_C"/>
</dbReference>
<dbReference type="Pfam" id="PF00109">
    <property type="entry name" value="ketoacyl-synt"/>
    <property type="match status" value="1"/>
</dbReference>
<protein>
    <recommendedName>
        <fullName evidence="13">3-oxoacyl-[acyl-carrier-protein] synthase 1</fullName>
        <ecNumber evidence="5">2.3.1.41</ecNumber>
    </recommendedName>
    <alternativeName>
        <fullName evidence="14">3-oxoacyl-[acyl-carrier-protein] synthase I</fullName>
    </alternativeName>
    <alternativeName>
        <fullName evidence="15">Beta-ketoacyl-ACP synthase I</fullName>
    </alternativeName>
</protein>
<dbReference type="PANTHER" id="PTHR11712">
    <property type="entry name" value="POLYKETIDE SYNTHASE-RELATED"/>
    <property type="match status" value="1"/>
</dbReference>
<dbReference type="RefSeq" id="WP_072791108.1">
    <property type="nucleotide sequence ID" value="NZ_FQWM01000001.1"/>
</dbReference>
<keyword evidence="8 18" id="KW-0808">Transferase</keyword>
<dbReference type="InterPro" id="IPR014030">
    <property type="entry name" value="Ketoacyl_synth_N"/>
</dbReference>
<dbReference type="InterPro" id="IPR000794">
    <property type="entry name" value="Beta-ketoacyl_synthase"/>
</dbReference>
<organism evidence="20 21">
    <name type="scientific">Cognatishimia maritima</name>
    <dbReference type="NCBI Taxonomy" id="870908"/>
    <lineage>
        <taxon>Bacteria</taxon>
        <taxon>Pseudomonadati</taxon>
        <taxon>Pseudomonadota</taxon>
        <taxon>Alphaproteobacteria</taxon>
        <taxon>Rhodobacterales</taxon>
        <taxon>Paracoccaceae</taxon>
        <taxon>Cognatishimia</taxon>
    </lineage>
</organism>
<keyword evidence="12" id="KW-0012">Acyltransferase</keyword>
<comment type="catalytic activity">
    <reaction evidence="17">
        <text>a fatty acyl-[ACP] + malonyl-[ACP] + H(+) = a 3-oxoacyl-[ACP] + holo-[ACP] + CO2</text>
        <dbReference type="Rhea" id="RHEA:22836"/>
        <dbReference type="Rhea" id="RHEA-COMP:9623"/>
        <dbReference type="Rhea" id="RHEA-COMP:9685"/>
        <dbReference type="Rhea" id="RHEA-COMP:9916"/>
        <dbReference type="Rhea" id="RHEA-COMP:14125"/>
        <dbReference type="ChEBI" id="CHEBI:15378"/>
        <dbReference type="ChEBI" id="CHEBI:16526"/>
        <dbReference type="ChEBI" id="CHEBI:64479"/>
        <dbReference type="ChEBI" id="CHEBI:78449"/>
        <dbReference type="ChEBI" id="CHEBI:78776"/>
        <dbReference type="ChEBI" id="CHEBI:138651"/>
        <dbReference type="EC" id="2.3.1.41"/>
    </reaction>
    <physiologicalReaction direction="left-to-right" evidence="17">
        <dbReference type="Rhea" id="RHEA:22837"/>
    </physiologicalReaction>
</comment>
<proteinExistence type="inferred from homology"/>
<dbReference type="OrthoDB" id="9808669at2"/>
<keyword evidence="10" id="KW-0443">Lipid metabolism</keyword>
<evidence type="ECO:0000256" key="18">
    <source>
        <dbReference type="RuleBase" id="RU003694"/>
    </source>
</evidence>
<comment type="pathway">
    <text evidence="2">Lipid metabolism; fatty acid biosynthesis.</text>
</comment>
<accession>A0A1M5KCV5</accession>
<feature type="domain" description="Ketosynthase family 3 (KS3)" evidence="19">
    <location>
        <begin position="1"/>
        <end position="406"/>
    </location>
</feature>
<dbReference type="GO" id="GO:0005829">
    <property type="term" value="C:cytosol"/>
    <property type="evidence" value="ECO:0007669"/>
    <property type="project" value="TreeGrafter"/>
</dbReference>
<evidence type="ECO:0000259" key="19">
    <source>
        <dbReference type="PROSITE" id="PS52004"/>
    </source>
</evidence>
<evidence type="ECO:0000256" key="11">
    <source>
        <dbReference type="ARBA" id="ARBA00023160"/>
    </source>
</evidence>
<evidence type="ECO:0000256" key="16">
    <source>
        <dbReference type="ARBA" id="ARBA00048121"/>
    </source>
</evidence>
<comment type="catalytic activity">
    <reaction evidence="16">
        <text>(3Z)-decenoyl-[ACP] + malonyl-[ACP] + H(+) = 3-oxo-(5Z)-dodecenoyl-[ACP] + holo-[ACP] + CO2</text>
        <dbReference type="Rhea" id="RHEA:54940"/>
        <dbReference type="Rhea" id="RHEA-COMP:9623"/>
        <dbReference type="Rhea" id="RHEA-COMP:9685"/>
        <dbReference type="Rhea" id="RHEA-COMP:9927"/>
        <dbReference type="Rhea" id="RHEA-COMP:14042"/>
        <dbReference type="ChEBI" id="CHEBI:15378"/>
        <dbReference type="ChEBI" id="CHEBI:16526"/>
        <dbReference type="ChEBI" id="CHEBI:64479"/>
        <dbReference type="ChEBI" id="CHEBI:78449"/>
        <dbReference type="ChEBI" id="CHEBI:78798"/>
        <dbReference type="ChEBI" id="CHEBI:138410"/>
    </reaction>
    <physiologicalReaction direction="left-to-right" evidence="16">
        <dbReference type="Rhea" id="RHEA:54941"/>
    </physiologicalReaction>
</comment>
<keyword evidence="7" id="KW-0444">Lipid biosynthesis</keyword>
<evidence type="ECO:0000256" key="7">
    <source>
        <dbReference type="ARBA" id="ARBA00022516"/>
    </source>
</evidence>
<evidence type="ECO:0000256" key="4">
    <source>
        <dbReference type="ARBA" id="ARBA00011738"/>
    </source>
</evidence>
<comment type="subcellular location">
    <subcellularLocation>
        <location evidence="1">Cytoplasm</location>
    </subcellularLocation>
</comment>
<evidence type="ECO:0000256" key="1">
    <source>
        <dbReference type="ARBA" id="ARBA00004496"/>
    </source>
</evidence>
<dbReference type="CDD" id="cd00834">
    <property type="entry name" value="KAS_I_II"/>
    <property type="match status" value="1"/>
</dbReference>
<dbReference type="InterPro" id="IPR018201">
    <property type="entry name" value="Ketoacyl_synth_AS"/>
</dbReference>
<evidence type="ECO:0000256" key="13">
    <source>
        <dbReference type="ARBA" id="ARBA00039450"/>
    </source>
</evidence>
<reference evidence="21" key="1">
    <citation type="submission" date="2016-11" db="EMBL/GenBank/DDBJ databases">
        <authorList>
            <person name="Varghese N."/>
            <person name="Submissions S."/>
        </authorList>
    </citation>
    <scope>NUCLEOTIDE SEQUENCE [LARGE SCALE GENOMIC DNA]</scope>
    <source>
        <strain evidence="21">DSM 28223</strain>
    </source>
</reference>
<keyword evidence="9" id="KW-0276">Fatty acid metabolism</keyword>
<dbReference type="InterPro" id="IPR016039">
    <property type="entry name" value="Thiolase-like"/>
</dbReference>
<evidence type="ECO:0000313" key="21">
    <source>
        <dbReference type="Proteomes" id="UP000184211"/>
    </source>
</evidence>
<evidence type="ECO:0000256" key="6">
    <source>
        <dbReference type="ARBA" id="ARBA00022490"/>
    </source>
</evidence>
<dbReference type="NCBIfam" id="NF005935">
    <property type="entry name" value="PRK07967.1"/>
    <property type="match status" value="1"/>
</dbReference>
<keyword evidence="11" id="KW-0275">Fatty acid biosynthesis</keyword>
<dbReference type="SUPFAM" id="SSF53901">
    <property type="entry name" value="Thiolase-like"/>
    <property type="match status" value="2"/>
</dbReference>
<evidence type="ECO:0000256" key="17">
    <source>
        <dbReference type="ARBA" id="ARBA00048506"/>
    </source>
</evidence>
<evidence type="ECO:0000256" key="5">
    <source>
        <dbReference type="ARBA" id="ARBA00013191"/>
    </source>
</evidence>
<dbReference type="PROSITE" id="PS00606">
    <property type="entry name" value="KS3_1"/>
    <property type="match status" value="1"/>
</dbReference>
<dbReference type="EMBL" id="FQWM01000001">
    <property type="protein sequence ID" value="SHG50470.1"/>
    <property type="molecule type" value="Genomic_DNA"/>
</dbReference>
<evidence type="ECO:0000256" key="3">
    <source>
        <dbReference type="ARBA" id="ARBA00008467"/>
    </source>
</evidence>
<keyword evidence="6" id="KW-0963">Cytoplasm</keyword>
<name>A0A1M5KCV5_9RHOB</name>
<dbReference type="EC" id="2.3.1.41" evidence="5"/>
<dbReference type="GO" id="GO:0006633">
    <property type="term" value="P:fatty acid biosynthetic process"/>
    <property type="evidence" value="ECO:0007669"/>
    <property type="project" value="UniProtKB-KW"/>
</dbReference>
<evidence type="ECO:0000256" key="9">
    <source>
        <dbReference type="ARBA" id="ARBA00022832"/>
    </source>
</evidence>
<evidence type="ECO:0000256" key="10">
    <source>
        <dbReference type="ARBA" id="ARBA00023098"/>
    </source>
</evidence>